<feature type="transmembrane region" description="Helical" evidence="6">
    <location>
        <begin position="111"/>
        <end position="131"/>
    </location>
</feature>
<keyword evidence="2" id="KW-1003">Cell membrane</keyword>
<feature type="transmembrane region" description="Helical" evidence="6">
    <location>
        <begin position="291"/>
        <end position="313"/>
    </location>
</feature>
<reference evidence="8" key="1">
    <citation type="journal article" date="2014" name="Int. J. Syst. Evol. Microbiol.">
        <title>Complete genome of a new Firmicutes species belonging to the dominant human colonic microbiota ('Ruminococcus bicirculans') reveals two chromosomes and a selective capacity to utilize plant glucans.</title>
        <authorList>
            <consortium name="NISC Comparative Sequencing Program"/>
            <person name="Wegmann U."/>
            <person name="Louis P."/>
            <person name="Goesmann A."/>
            <person name="Henrissat B."/>
            <person name="Duncan S.H."/>
            <person name="Flint H.J."/>
        </authorList>
    </citation>
    <scope>NUCLEOTIDE SEQUENCE</scope>
    <source>
        <strain evidence="8">NBRC 108219</strain>
    </source>
</reference>
<accession>A0ABQ5VEU5</accession>
<keyword evidence="5 6" id="KW-0472">Membrane</keyword>
<dbReference type="EMBL" id="BSNK01000002">
    <property type="protein sequence ID" value="GLQ24952.1"/>
    <property type="molecule type" value="Genomic_DNA"/>
</dbReference>
<dbReference type="Pfam" id="PF00482">
    <property type="entry name" value="T2SSF"/>
    <property type="match status" value="1"/>
</dbReference>
<feature type="domain" description="Type II secretion system protein GspF" evidence="7">
    <location>
        <begin position="180"/>
        <end position="308"/>
    </location>
</feature>
<dbReference type="InterPro" id="IPR018076">
    <property type="entry name" value="T2SS_GspF_dom"/>
</dbReference>
<protein>
    <submittedName>
        <fullName evidence="8">Type II secretion system protein</fullName>
    </submittedName>
</protein>
<evidence type="ECO:0000256" key="5">
    <source>
        <dbReference type="ARBA" id="ARBA00023136"/>
    </source>
</evidence>
<reference evidence="8" key="2">
    <citation type="submission" date="2023-01" db="EMBL/GenBank/DDBJ databases">
        <title>Draft genome sequence of Algimonas ampicilliniresistens strain NBRC 108219.</title>
        <authorList>
            <person name="Sun Q."/>
            <person name="Mori K."/>
        </authorList>
    </citation>
    <scope>NUCLEOTIDE SEQUENCE</scope>
    <source>
        <strain evidence="8">NBRC 108219</strain>
    </source>
</reference>
<dbReference type="RefSeq" id="WP_284391958.1">
    <property type="nucleotide sequence ID" value="NZ_BSNK01000002.1"/>
</dbReference>
<evidence type="ECO:0000256" key="4">
    <source>
        <dbReference type="ARBA" id="ARBA00022989"/>
    </source>
</evidence>
<gene>
    <name evidence="8" type="ORF">GCM10007853_28260</name>
</gene>
<dbReference type="PANTHER" id="PTHR35007:SF2">
    <property type="entry name" value="PILUS ASSEMBLE PROTEIN"/>
    <property type="match status" value="1"/>
</dbReference>
<evidence type="ECO:0000256" key="1">
    <source>
        <dbReference type="ARBA" id="ARBA00004651"/>
    </source>
</evidence>
<dbReference type="Proteomes" id="UP001161391">
    <property type="component" value="Unassembled WGS sequence"/>
</dbReference>
<comment type="subcellular location">
    <subcellularLocation>
        <location evidence="1">Cell membrane</location>
        <topology evidence="1">Multi-pass membrane protein</topology>
    </subcellularLocation>
</comment>
<keyword evidence="4 6" id="KW-1133">Transmembrane helix</keyword>
<organism evidence="8 9">
    <name type="scientific">Algimonas ampicilliniresistens</name>
    <dbReference type="NCBI Taxonomy" id="1298735"/>
    <lineage>
        <taxon>Bacteria</taxon>
        <taxon>Pseudomonadati</taxon>
        <taxon>Pseudomonadota</taxon>
        <taxon>Alphaproteobacteria</taxon>
        <taxon>Maricaulales</taxon>
        <taxon>Robiginitomaculaceae</taxon>
        <taxon>Algimonas</taxon>
    </lineage>
</organism>
<keyword evidence="9" id="KW-1185">Reference proteome</keyword>
<keyword evidence="3 6" id="KW-0812">Transmembrane</keyword>
<comment type="caution">
    <text evidence="8">The sequence shown here is derived from an EMBL/GenBank/DDBJ whole genome shotgun (WGS) entry which is preliminary data.</text>
</comment>
<evidence type="ECO:0000313" key="8">
    <source>
        <dbReference type="EMBL" id="GLQ24952.1"/>
    </source>
</evidence>
<sequence length="320" mass="35391">MTEGAIQMLMNAGYLALAFLLAATVYVIVAPMFEADQLKKRMASVSSARDTLRDDRMKQLNAEKTLRAGDKGLASRWVDRFSLEKLLEASDLKDKMAQAGMRGQGPIYKFYFFRMILPIALGTFGLLFLVIMNTPGWEMLQRLGATLALTLFGYYLPGIYVKNTANKRLASIMAVFPDALDLLLICIESGMSVELAFARVGDEMAENSVELAEELHLTTAELSYLSSRRAAFENLARRNNHVGIRSVATSLIQAERYGTPLGDSLRTMANENRQLRMMAAEKKAASLPAKLTVPMIVFFLPVLFIVILTPAAMRLASALS</sequence>
<name>A0ABQ5VEU5_9PROT</name>
<dbReference type="PANTHER" id="PTHR35007">
    <property type="entry name" value="INTEGRAL MEMBRANE PROTEIN-RELATED"/>
    <property type="match status" value="1"/>
</dbReference>
<evidence type="ECO:0000256" key="6">
    <source>
        <dbReference type="SAM" id="Phobius"/>
    </source>
</evidence>
<feature type="transmembrane region" description="Helical" evidence="6">
    <location>
        <begin position="12"/>
        <end position="33"/>
    </location>
</feature>
<evidence type="ECO:0000259" key="7">
    <source>
        <dbReference type="Pfam" id="PF00482"/>
    </source>
</evidence>
<evidence type="ECO:0000313" key="9">
    <source>
        <dbReference type="Proteomes" id="UP001161391"/>
    </source>
</evidence>
<evidence type="ECO:0000256" key="2">
    <source>
        <dbReference type="ARBA" id="ARBA00022475"/>
    </source>
</evidence>
<feature type="transmembrane region" description="Helical" evidence="6">
    <location>
        <begin position="143"/>
        <end position="161"/>
    </location>
</feature>
<proteinExistence type="predicted"/>
<evidence type="ECO:0000256" key="3">
    <source>
        <dbReference type="ARBA" id="ARBA00022692"/>
    </source>
</evidence>